<evidence type="ECO:0000256" key="8">
    <source>
        <dbReference type="ARBA" id="ARBA00022837"/>
    </source>
</evidence>
<dbReference type="PROSITE" id="PS51059">
    <property type="entry name" value="PARP_CATALYTIC"/>
    <property type="match status" value="1"/>
</dbReference>
<keyword evidence="24" id="KW-1185">Reference proteome</keyword>
<accession>A0A9P1C4C2</accession>
<dbReference type="SUPFAM" id="SSF89124">
    <property type="entry name" value="Nop domain"/>
    <property type="match status" value="1"/>
</dbReference>
<feature type="region of interest" description="Disordered" evidence="18">
    <location>
        <begin position="710"/>
        <end position="744"/>
    </location>
</feature>
<keyword evidence="11 15" id="KW-0342">GTP-binding</keyword>
<dbReference type="NCBIfam" id="TIGR00231">
    <property type="entry name" value="small_GTP"/>
    <property type="match status" value="1"/>
</dbReference>
<feature type="domain" description="PARP catalytic" evidence="21">
    <location>
        <begin position="1"/>
        <end position="250"/>
    </location>
</feature>
<evidence type="ECO:0000259" key="21">
    <source>
        <dbReference type="PROSITE" id="PS51059"/>
    </source>
</evidence>
<keyword evidence="19" id="KW-0472">Membrane</keyword>
<keyword evidence="16" id="KW-0479">Metal-binding</keyword>
<dbReference type="PROSITE" id="PS50222">
    <property type="entry name" value="EF_HAND_2"/>
    <property type="match status" value="3"/>
</dbReference>
<dbReference type="InterPro" id="IPR011992">
    <property type="entry name" value="EF-hand-dom_pair"/>
</dbReference>
<evidence type="ECO:0000256" key="1">
    <source>
        <dbReference type="ARBA" id="ARBA00004555"/>
    </source>
</evidence>
<dbReference type="InterPro" id="IPR018247">
    <property type="entry name" value="EF_Hand_1_Ca_BS"/>
</dbReference>
<gene>
    <name evidence="22" type="ORF">C1SCF055_LOCUS12731</name>
</gene>
<dbReference type="Gene3D" id="3.90.228.10">
    <property type="match status" value="1"/>
</dbReference>
<dbReference type="Proteomes" id="UP001152797">
    <property type="component" value="Unassembled WGS sequence"/>
</dbReference>
<dbReference type="CDD" id="cd04155">
    <property type="entry name" value="Arl3"/>
    <property type="match status" value="1"/>
</dbReference>
<dbReference type="GO" id="GO:0003950">
    <property type="term" value="F:NAD+ poly-ADP-ribosyltransferase activity"/>
    <property type="evidence" value="ECO:0007669"/>
    <property type="project" value="UniProtKB-UniRule"/>
</dbReference>
<evidence type="ECO:0000256" key="17">
    <source>
        <dbReference type="RuleBase" id="RU362114"/>
    </source>
</evidence>
<keyword evidence="4" id="KW-0813">Transport</keyword>
<dbReference type="FunFam" id="3.40.50.300:FF:000281">
    <property type="entry name" value="ADP-ribosylation factor-like protein 3"/>
    <property type="match status" value="1"/>
</dbReference>
<dbReference type="OrthoDB" id="6133115at2759"/>
<dbReference type="InterPro" id="IPR012976">
    <property type="entry name" value="NOSIC"/>
</dbReference>
<dbReference type="Pfam" id="PF13499">
    <property type="entry name" value="EF-hand_7"/>
    <property type="match status" value="1"/>
</dbReference>
<dbReference type="Gene3D" id="3.40.50.300">
    <property type="entry name" value="P-loop containing nucleotide triphosphate hydrolases"/>
    <property type="match status" value="1"/>
</dbReference>
<dbReference type="Pfam" id="PF01798">
    <property type="entry name" value="Nop"/>
    <property type="match status" value="1"/>
</dbReference>
<dbReference type="SUPFAM" id="SSF56349">
    <property type="entry name" value="DNA breaking-rejoining enzymes"/>
    <property type="match status" value="1"/>
</dbReference>
<dbReference type="GO" id="GO:0003924">
    <property type="term" value="F:GTPase activity"/>
    <property type="evidence" value="ECO:0007669"/>
    <property type="project" value="InterPro"/>
</dbReference>
<protein>
    <recommendedName>
        <fullName evidence="17">Poly [ADP-ribose] polymerase</fullName>
        <shortName evidence="17">PARP</shortName>
        <ecNumber evidence="17">2.4.2.-</ecNumber>
    </recommendedName>
</protein>
<evidence type="ECO:0000256" key="7">
    <source>
        <dbReference type="ARBA" id="ARBA00022741"/>
    </source>
</evidence>
<feature type="binding site" evidence="16">
    <location>
        <position position="2870"/>
    </location>
    <ligand>
        <name>Mg(2+)</name>
        <dbReference type="ChEBI" id="CHEBI:18420"/>
    </ligand>
</feature>
<dbReference type="InterPro" id="IPR006689">
    <property type="entry name" value="Small_GTPase_ARF/SAR"/>
</dbReference>
<dbReference type="InterPro" id="IPR012974">
    <property type="entry name" value="NOP58/56_N"/>
</dbReference>
<keyword evidence="6" id="KW-0519">Myristate</keyword>
<dbReference type="GO" id="GO:0005794">
    <property type="term" value="C:Golgi apparatus"/>
    <property type="evidence" value="ECO:0007669"/>
    <property type="project" value="UniProtKB-SubCell"/>
</dbReference>
<keyword evidence="19" id="KW-0812">Transmembrane</keyword>
<dbReference type="InterPro" id="IPR002048">
    <property type="entry name" value="EF_hand_dom"/>
</dbReference>
<dbReference type="InterPro" id="IPR027417">
    <property type="entry name" value="P-loop_NTPase"/>
</dbReference>
<reference evidence="22" key="1">
    <citation type="submission" date="2022-10" db="EMBL/GenBank/DDBJ databases">
        <authorList>
            <person name="Chen Y."/>
            <person name="Dougan E. K."/>
            <person name="Chan C."/>
            <person name="Rhodes N."/>
            <person name="Thang M."/>
        </authorList>
    </citation>
    <scope>NUCLEOTIDE SEQUENCE</scope>
</reference>
<evidence type="ECO:0000256" key="18">
    <source>
        <dbReference type="SAM" id="MobiDB-lite"/>
    </source>
</evidence>
<feature type="transmembrane region" description="Helical" evidence="19">
    <location>
        <begin position="2177"/>
        <end position="2197"/>
    </location>
</feature>
<keyword evidence="7 15" id="KW-0547">Nucleotide-binding</keyword>
<evidence type="ECO:0000256" key="16">
    <source>
        <dbReference type="PIRSR" id="PIRSR606689-2"/>
    </source>
</evidence>
<evidence type="ECO:0000313" key="22">
    <source>
        <dbReference type="EMBL" id="CAI3985262.1"/>
    </source>
</evidence>
<feature type="binding site" evidence="16">
    <location>
        <position position="2887"/>
    </location>
    <ligand>
        <name>Mg(2+)</name>
        <dbReference type="ChEBI" id="CHEBI:18420"/>
    </ligand>
</feature>
<evidence type="ECO:0000256" key="2">
    <source>
        <dbReference type="ARBA" id="ARBA00004604"/>
    </source>
</evidence>
<feature type="binding site" evidence="15">
    <location>
        <position position="2909"/>
    </location>
    <ligand>
        <name>GTP</name>
        <dbReference type="ChEBI" id="CHEBI:37565"/>
    </ligand>
</feature>
<feature type="binding site" evidence="15">
    <location>
        <begin position="2863"/>
        <end position="2870"/>
    </location>
    <ligand>
        <name>GTP</name>
        <dbReference type="ChEBI" id="CHEBI:37565"/>
    </ligand>
</feature>
<dbReference type="Gene3D" id="1.10.238.10">
    <property type="entry name" value="EF-hand"/>
    <property type="match status" value="2"/>
</dbReference>
<dbReference type="GO" id="GO:0042254">
    <property type="term" value="P:ribosome biogenesis"/>
    <property type="evidence" value="ECO:0007669"/>
    <property type="project" value="UniProtKB-KW"/>
</dbReference>
<keyword evidence="9" id="KW-0653">Protein transport</keyword>
<dbReference type="Pfam" id="PF00644">
    <property type="entry name" value="PARP"/>
    <property type="match status" value="1"/>
</dbReference>
<dbReference type="InterPro" id="IPR044612">
    <property type="entry name" value="ARL2/3"/>
</dbReference>
<dbReference type="InterPro" id="IPR036070">
    <property type="entry name" value="Nop_dom_sf"/>
</dbReference>
<feature type="domain" description="EF-hand" evidence="20">
    <location>
        <begin position="311"/>
        <end position="346"/>
    </location>
</feature>
<name>A0A9P1C4C2_9DINO</name>
<dbReference type="SMART" id="SM00931">
    <property type="entry name" value="NOSIC"/>
    <property type="match status" value="1"/>
</dbReference>
<keyword evidence="10" id="KW-0333">Golgi apparatus</keyword>
<dbReference type="Pfam" id="PF08156">
    <property type="entry name" value="NOP5NT"/>
    <property type="match status" value="1"/>
</dbReference>
<keyword evidence="14" id="KW-0449">Lipoprotein</keyword>
<evidence type="ECO:0000256" key="5">
    <source>
        <dbReference type="ARBA" id="ARBA00022517"/>
    </source>
</evidence>
<dbReference type="GO" id="GO:0005730">
    <property type="term" value="C:nucleolus"/>
    <property type="evidence" value="ECO:0007669"/>
    <property type="project" value="UniProtKB-SubCell"/>
</dbReference>
<comment type="similarity">
    <text evidence="3">Belongs to the small GTPase superfamily. Arf family.</text>
</comment>
<feature type="binding site" evidence="15">
    <location>
        <begin position="2965"/>
        <end position="2968"/>
    </location>
    <ligand>
        <name>GTP</name>
        <dbReference type="ChEBI" id="CHEBI:37565"/>
    </ligand>
</feature>
<feature type="domain" description="EF-hand" evidence="20">
    <location>
        <begin position="469"/>
        <end position="504"/>
    </location>
</feature>
<dbReference type="GO" id="GO:0003677">
    <property type="term" value="F:DNA binding"/>
    <property type="evidence" value="ECO:0007669"/>
    <property type="project" value="InterPro"/>
</dbReference>
<dbReference type="PROSITE" id="PS00018">
    <property type="entry name" value="EF_HAND_1"/>
    <property type="match status" value="1"/>
</dbReference>
<keyword evidence="12" id="KW-0233">DNA recombination</keyword>
<evidence type="ECO:0000256" key="11">
    <source>
        <dbReference type="ARBA" id="ARBA00023134"/>
    </source>
</evidence>
<feature type="region of interest" description="Disordered" evidence="18">
    <location>
        <begin position="371"/>
        <end position="405"/>
    </location>
</feature>
<evidence type="ECO:0000256" key="13">
    <source>
        <dbReference type="ARBA" id="ARBA00023242"/>
    </source>
</evidence>
<dbReference type="Pfam" id="PF00025">
    <property type="entry name" value="Arf"/>
    <property type="match status" value="1"/>
</dbReference>
<dbReference type="GO" id="GO:0006310">
    <property type="term" value="P:DNA recombination"/>
    <property type="evidence" value="ECO:0007669"/>
    <property type="project" value="UniProtKB-KW"/>
</dbReference>
<dbReference type="EC" id="2.4.2.-" evidence="17"/>
<evidence type="ECO:0000256" key="14">
    <source>
        <dbReference type="ARBA" id="ARBA00023288"/>
    </source>
</evidence>
<feature type="compositionally biased region" description="Basic residues" evidence="18">
    <location>
        <begin position="1092"/>
        <end position="1104"/>
    </location>
</feature>
<keyword evidence="16" id="KW-0460">Magnesium</keyword>
<dbReference type="SUPFAM" id="SSF52540">
    <property type="entry name" value="P-loop containing nucleoside triphosphate hydrolases"/>
    <property type="match status" value="1"/>
</dbReference>
<dbReference type="EMBL" id="CAMXCT020000972">
    <property type="protein sequence ID" value="CAL1138637.1"/>
    <property type="molecule type" value="Genomic_DNA"/>
</dbReference>
<feature type="compositionally biased region" description="Basic and acidic residues" evidence="18">
    <location>
        <begin position="391"/>
        <end position="405"/>
    </location>
</feature>
<evidence type="ECO:0000259" key="20">
    <source>
        <dbReference type="PROSITE" id="PS50222"/>
    </source>
</evidence>
<feature type="transmembrane region" description="Helical" evidence="19">
    <location>
        <begin position="2137"/>
        <end position="2165"/>
    </location>
</feature>
<dbReference type="Gene3D" id="1.10.443.10">
    <property type="entry name" value="Intergrase catalytic core"/>
    <property type="match status" value="1"/>
</dbReference>
<evidence type="ECO:0000256" key="4">
    <source>
        <dbReference type="ARBA" id="ARBA00022448"/>
    </source>
</evidence>
<dbReference type="InterPro" id="IPR029012">
    <property type="entry name" value="Helix_hairpin_bin_sf"/>
</dbReference>
<dbReference type="SMART" id="SM00178">
    <property type="entry name" value="SAR"/>
    <property type="match status" value="1"/>
</dbReference>
<dbReference type="InterPro" id="IPR005225">
    <property type="entry name" value="Small_GTP-bd"/>
</dbReference>
<dbReference type="GO" id="GO:0005509">
    <property type="term" value="F:calcium ion binding"/>
    <property type="evidence" value="ECO:0007669"/>
    <property type="project" value="InterPro"/>
</dbReference>
<feature type="domain" description="EF-hand" evidence="20">
    <location>
        <begin position="431"/>
        <end position="466"/>
    </location>
</feature>
<feature type="region of interest" description="Disordered" evidence="18">
    <location>
        <begin position="1086"/>
        <end position="1107"/>
    </location>
</feature>
<dbReference type="InterPro" id="IPR012317">
    <property type="entry name" value="Poly(ADP-ribose)pol_cat_dom"/>
</dbReference>
<dbReference type="InterPro" id="IPR002687">
    <property type="entry name" value="Nop_dom"/>
</dbReference>
<keyword evidence="17" id="KW-0808">Transferase</keyword>
<evidence type="ECO:0000256" key="9">
    <source>
        <dbReference type="ARBA" id="ARBA00022927"/>
    </source>
</evidence>
<dbReference type="InterPro" id="IPR011010">
    <property type="entry name" value="DNA_brk_join_enz"/>
</dbReference>
<dbReference type="EMBL" id="CAMXCT030000972">
    <property type="protein sequence ID" value="CAL4772574.1"/>
    <property type="molecule type" value="Genomic_DNA"/>
</dbReference>
<dbReference type="EMBL" id="CAMXCT010000972">
    <property type="protein sequence ID" value="CAI3985262.1"/>
    <property type="molecule type" value="Genomic_DNA"/>
</dbReference>
<dbReference type="SMART" id="SM00177">
    <property type="entry name" value="ARF"/>
    <property type="match status" value="1"/>
</dbReference>
<organism evidence="22">
    <name type="scientific">Cladocopium goreaui</name>
    <dbReference type="NCBI Taxonomy" id="2562237"/>
    <lineage>
        <taxon>Eukaryota</taxon>
        <taxon>Sar</taxon>
        <taxon>Alveolata</taxon>
        <taxon>Dinophyceae</taxon>
        <taxon>Suessiales</taxon>
        <taxon>Symbiodiniaceae</taxon>
        <taxon>Cladocopium</taxon>
    </lineage>
</organism>
<dbReference type="PROSITE" id="PS51417">
    <property type="entry name" value="ARF"/>
    <property type="match status" value="1"/>
</dbReference>
<dbReference type="GO" id="GO:0005525">
    <property type="term" value="F:GTP binding"/>
    <property type="evidence" value="ECO:0007669"/>
    <property type="project" value="UniProtKB-KW"/>
</dbReference>
<evidence type="ECO:0000256" key="19">
    <source>
        <dbReference type="SAM" id="Phobius"/>
    </source>
</evidence>
<dbReference type="CDD" id="cd00051">
    <property type="entry name" value="EFh"/>
    <property type="match status" value="1"/>
</dbReference>
<reference evidence="23" key="2">
    <citation type="submission" date="2024-04" db="EMBL/GenBank/DDBJ databases">
        <authorList>
            <person name="Chen Y."/>
            <person name="Shah S."/>
            <person name="Dougan E. K."/>
            <person name="Thang M."/>
            <person name="Chan C."/>
        </authorList>
    </citation>
    <scope>NUCLEOTIDE SEQUENCE [LARGE SCALE GENOMIC DNA]</scope>
</reference>
<feature type="non-terminal residue" evidence="22">
    <location>
        <position position="1"/>
    </location>
</feature>
<dbReference type="GO" id="GO:0015031">
    <property type="term" value="P:protein transport"/>
    <property type="evidence" value="ECO:0007669"/>
    <property type="project" value="UniProtKB-KW"/>
</dbReference>
<dbReference type="SUPFAM" id="SSF47473">
    <property type="entry name" value="EF-hand"/>
    <property type="match status" value="1"/>
</dbReference>
<keyword evidence="17" id="KW-0328">Glycosyltransferase</keyword>
<dbReference type="PRINTS" id="PR00328">
    <property type="entry name" value="SAR1GTPBP"/>
</dbReference>
<keyword evidence="13" id="KW-0539">Nucleus</keyword>
<proteinExistence type="inferred from homology"/>
<evidence type="ECO:0000313" key="23">
    <source>
        <dbReference type="EMBL" id="CAL1138637.1"/>
    </source>
</evidence>
<keyword evidence="19" id="KW-1133">Transmembrane helix</keyword>
<dbReference type="SMART" id="SM00054">
    <property type="entry name" value="EFh"/>
    <property type="match status" value="3"/>
</dbReference>
<evidence type="ECO:0000313" key="24">
    <source>
        <dbReference type="Proteomes" id="UP001152797"/>
    </source>
</evidence>
<keyword evidence="8" id="KW-0106">Calcium</keyword>
<evidence type="ECO:0000256" key="15">
    <source>
        <dbReference type="PIRSR" id="PIRSR606689-1"/>
    </source>
</evidence>
<dbReference type="GO" id="GO:0015074">
    <property type="term" value="P:DNA integration"/>
    <property type="evidence" value="ECO:0007669"/>
    <property type="project" value="InterPro"/>
</dbReference>
<sequence>AYLKKEKGTCGHDIDCDIRANEAVCPPWYWRSAAVWPEPFHEEIGGDYVKEMGTKILQRRLPDWKVVRCERIEDALLWEKFSAKRAQLRERKVMKADVRPETAESIQYSANTTLDHSVNEVWLLHGTSEEAAKAISRSNFTASSGGCFGSGIYFADDARKSNQYASRTEEDQKIMLLCRVALGGVKMLPEGQDRTADRYAEDPNIVGRILGAEDSILGFTDNKEFVVYDPAQVYPEYIMLLHIGEANSGRQAANTTIFWDVLPGDFQGLTAREKKVVAQRVAEIRGHAAEWGVAGVSAEAWDEAETQAQEQRNATVKEIFERLDDNGSGSLDRTEVRSLLTQLNKGVEPTEEELTFVMKMAGGRAVVGWSSEGTSIAPGQRAAAGPGQVKGEGDAPRDPANPKETRSLEIGKDNLMAAVTCWRVYQSSFADEKSMGVILFKKFDPEGTGYLERDQLQAMLSDLSGGEDVTEDDLDFVIDSADVLQDGKISKMELNQAIAAWYQRQTLLQSEEVGEPKVLQSVEKNVSNELGKQASGRKQLQTGAVCRRTGGLDADSLVLAESAVETYVLSWPLGEEEDGEAEATVLVAMRREGGILLVLPQTFLPRQLVSEGNQGNLEGIFGPSQVFTVPAIIIEDEIVSPTGTDVDVMVIDCSIDVVKHMRAFTYQEELVYNYDEDSPYALPSMDALLPKIKTWVSQAMDMRVGFYTPEEAEGAEETPATPRRRKPPAKATPLGGGAKPKRPTTATLATEMRGILDALPQIAKQLTVMSERQTLLESRLAVVPTAKASAAALGSALSTSLPGPPPPVSDLVKSLQPPSRTQERASLGLLASPGIAKQLEVEELAEERLEGLKGSSLSSDGALAQAVLAQSKALTSLVAQIASSQNDPLSELTGSSSTAGTRGAATRSRLQLELAQHKGLFFQSVLQSMSRRMAPTSNPSATAMELLERGVSGVRYLERFGGYGRVKELGQIQYQVMMIMDFLMAENYLAAMDGVALLAVTLEQAALDGGRMELATLLCLQEDPPASIFVNRQLSSTSRARSFAPLADQRWVTCALAFLKEMEVISNKRNEMNAAGRVGFEASSEGAAAPKAKAKQQPKKKGRGKGALPAAEEVEGVAQLFHGTSGDLSLQHGAILVTRQPQLSPCQRPNAEQMKVFERLRSLIAVCGEVEQQFIAVPGRSGPELGAALLQMERFADLHPELSQSYVQRKPVKFKEDKHLLPFADHPELLPYRSLDASRLKIVGTGEWPMADFLSGPLWLPFQEPRFLLHGEPDDVSVWPVFRQEERSENLKLAKLWDSKGILRLHRKPLMRDHFCKTFNAYKNRHLDRQIGDRRIPNSRERAIDGPSHHLPPGFLLTNLRVEPFVEQVVGSVTDRRDFYHQAKISEERAQSNMLAFAFSEEELDGTRALEEARLKQPTKKQRESVGDGFGLLAEGAEDLAVEGKWFPCFGSLFQGDHLGVEFALKAHEEVLQRGGLLESSRRLFGHALFPLQRQIEGLIIDDYFAIGCEPITTSPLNTFASKALAKARCIYEAAGLEGSVEKDIDAQNVFKAAGAEIISSASAVQRGLTLVGAPVEKRLALAALSLRAARLKFASSKLLARLAGSWTSVLLYRRKVAQELVLLSALSPVAVSNIAVKYNEMVYASDASLGLGAVVSAKVDPETVEVLWLGSDKKGCYSKLDAPATALLAAAGEEVAEPCGPDLLKAPKKGPLLYFDFVEFFGGSGRVSSCVAALGHSVAPCLDLTASKHYDMTDERLLEWCLYMIEEGRFKAFLTEPPCTTFSPAAHPAVRSYVEPEGFDRRCPKTRLGNVLAFRSFVLLRHGRKFGRPCGKEQPRRSKMAWMRAWRALKRLGFCEAVIASCQFASPHKKEFIFLLHGLDPLRLEVKCPGGHSHVKIQGQLTKGSAVYTWPLAEHLAKEFSRVLRLGCAFEERGPDVFGLESVVANDVLLTEKWRTRKCRHWKRKSHINVLEAHGGLGVLATAASDQPDSRFVALMDSRVAKGALAKGRSSADGLQRTCKRSSAIQVAFGLYPGWNFAPTRLNIADDPTRWVPVRSPVPLSVREGLSQQQIQLLHSCQLSRWASNWLRLCLLLLLLQSPVQAQHSDGFSFWTFPESHLSVTLDFDRLYGHLLSMSWTFVWTFLYGIFPLVLALSVSCMVVGWVVTSCPVQRAPYRLLWILIFGLSLADAMEPLTSLERSRAERRKGIELVATRVARQDTLNRRAKLLSDFRCWLFEVHKVSLSQLLSAKPPDPEEICKWLTAYGQDMFLSGKAYGKFAETINAVAQARPVIRKQLVGAWDLAFAWQSDEPGEHHPALPLSILLAIVALALLWGWPLEASVISLTWCGLLRIGEVLIAERGDLILPEDSMPGVLFGLLRIRTPKTRGRAARHQAARIDPPDVLSLLSAVYGKCPSSTRLWPYSAATLRKRFCCLLAGVGLATEKIKGRYPFSLGSLRPGGATHMLLESEDSEKVRRRGRWVTNKVMEIYLQEILYTTFAETLDRQTKIRVNQLAGNFTKILGQSVAFLNSAIPPTTWWNLFQTKDDEELGEGGGKKKPLCAAAQDDLGRLVSGSSSDEGAKVCEGWKVVHAPTKDQVERAMTTYLLYESAAGFALFLKKEFEETAETEEEVQNAILDAKKFGKIMQLHAWTPFRDAEDALNQTNDVAGGTPTEELVNFLEMNLPKKKKSYQLGVYDPELGKALAEQFPITHGQSVKELLRGCRMHFNRLVKDLSENDLDKARLGLGHAFSRHRMQLDPNRQDKPIMNTIALLDNLDKNINTFAMRVREWYAWHFPELTRIVTDNIAYAKVSKVIRVPWMNAVYSFYGKQPAGCRAQWKFNMGLLSILKKMKKEEREARILVLGLDNAGKTTILKKMSDEDITHIMPTQGFNIKSLVQDNFKLNVWDIGGQREIRPYWSNYFENTDALVYVIDSSDRRRLEESGKELAELLAEDKLGGIPCLVFANKQDLMHASTAPEISEALGLEGIQDRIWQIQACSAKTGEGLQEGMEWLVASCKKD</sequence>
<dbReference type="SUPFAM" id="SSF56399">
    <property type="entry name" value="ADP-ribosylation"/>
    <property type="match status" value="1"/>
</dbReference>
<comment type="subcellular location">
    <subcellularLocation>
        <location evidence="1">Golgi apparatus</location>
    </subcellularLocation>
    <subcellularLocation>
        <location evidence="2">Nucleus</location>
        <location evidence="2">Nucleolus</location>
    </subcellularLocation>
</comment>
<evidence type="ECO:0000256" key="6">
    <source>
        <dbReference type="ARBA" id="ARBA00022707"/>
    </source>
</evidence>
<feature type="compositionally biased region" description="Low complexity" evidence="18">
    <location>
        <begin position="377"/>
        <end position="387"/>
    </location>
</feature>
<evidence type="ECO:0000256" key="12">
    <source>
        <dbReference type="ARBA" id="ARBA00023172"/>
    </source>
</evidence>
<dbReference type="Gene3D" id="1.10.287.660">
    <property type="entry name" value="Helix hairpin bin"/>
    <property type="match status" value="1"/>
</dbReference>
<evidence type="ECO:0000256" key="10">
    <source>
        <dbReference type="ARBA" id="ARBA00023034"/>
    </source>
</evidence>
<dbReference type="PANTHER" id="PTHR45697">
    <property type="entry name" value="ADP-RIBOSYLATION FACTOR-LIKE PROTEIN 2-RELATED"/>
    <property type="match status" value="1"/>
</dbReference>
<comment type="caution">
    <text evidence="22">The sequence shown here is derived from an EMBL/GenBank/DDBJ whole genome shotgun (WGS) entry which is preliminary data.</text>
</comment>
<dbReference type="InterPro" id="IPR013762">
    <property type="entry name" value="Integrase-like_cat_sf"/>
</dbReference>
<evidence type="ECO:0000256" key="3">
    <source>
        <dbReference type="ARBA" id="ARBA00010290"/>
    </source>
</evidence>
<keyword evidence="17" id="KW-0520">NAD</keyword>
<keyword evidence="5" id="KW-0690">Ribosome biogenesis</keyword>